<dbReference type="InterPro" id="IPR001680">
    <property type="entry name" value="WD40_rpt"/>
</dbReference>
<dbReference type="CDD" id="cd22857">
    <property type="entry name" value="WDR74"/>
    <property type="match status" value="1"/>
</dbReference>
<dbReference type="SMART" id="SM00320">
    <property type="entry name" value="WD40"/>
    <property type="match status" value="6"/>
</dbReference>
<name>A0AAW2HVC5_9NEOP</name>
<dbReference type="InterPro" id="IPR037379">
    <property type="entry name" value="WDR74/Nsa1"/>
</dbReference>
<dbReference type="PANTHER" id="PTHR16038:SF4">
    <property type="entry name" value="WD REPEAT-CONTAINING PROTEIN 74"/>
    <property type="match status" value="1"/>
</dbReference>
<protein>
    <recommendedName>
        <fullName evidence="2">WD repeat-containing protein 74</fullName>
    </recommendedName>
</protein>
<dbReference type="Pfam" id="PF00400">
    <property type="entry name" value="WD40"/>
    <property type="match status" value="1"/>
</dbReference>
<dbReference type="GO" id="GO:0042273">
    <property type="term" value="P:ribosomal large subunit biogenesis"/>
    <property type="evidence" value="ECO:0007669"/>
    <property type="project" value="InterPro"/>
</dbReference>
<evidence type="ECO:0000313" key="1">
    <source>
        <dbReference type="EMBL" id="KAL0273980.1"/>
    </source>
</evidence>
<sequence length="369" mass="41516">MNFKNDFDLFVAGKTGAFKGIKLETNGIIVKNLQNVKILKPNNEISVLRWDDDNECNVIIGTVDQHVKVYDTEFKAYSTCIETKFGTGAIVGVSRCNGAIVTCSESGHMKMWKYRETEQTQIEVGGSVSCMKSVSKKPGVVATGGKQNDLKLWDLETKTKIFNARNVKKDMLELEVPIWVSDVQYIPDTEYQLATCTKYGQVRLYDTRAQRRPVLDVQLPNQSLNTLVTCSNNNHIVTGSCTGFILSVDIRGKGKVLHSYKGAVGSIRQIACNNNNPYIASVGLDRHLRIHHLETRKLLHQKYLKARLNAVIMRATFSKEKQSEAANSGEEEVECINLEDSDPEYDTLFDNMETVGDKDYCKRKKQKLS</sequence>
<organism evidence="1">
    <name type="scientific">Menopon gallinae</name>
    <name type="common">poultry shaft louse</name>
    <dbReference type="NCBI Taxonomy" id="328185"/>
    <lineage>
        <taxon>Eukaryota</taxon>
        <taxon>Metazoa</taxon>
        <taxon>Ecdysozoa</taxon>
        <taxon>Arthropoda</taxon>
        <taxon>Hexapoda</taxon>
        <taxon>Insecta</taxon>
        <taxon>Pterygota</taxon>
        <taxon>Neoptera</taxon>
        <taxon>Paraneoptera</taxon>
        <taxon>Psocodea</taxon>
        <taxon>Troctomorpha</taxon>
        <taxon>Phthiraptera</taxon>
        <taxon>Amblycera</taxon>
        <taxon>Menoponidae</taxon>
        <taxon>Menopon</taxon>
    </lineage>
</organism>
<dbReference type="AlphaFoldDB" id="A0AAW2HVC5"/>
<evidence type="ECO:0008006" key="2">
    <source>
        <dbReference type="Google" id="ProtNLM"/>
    </source>
</evidence>
<dbReference type="GO" id="GO:0030687">
    <property type="term" value="C:preribosome, large subunit precursor"/>
    <property type="evidence" value="ECO:0007669"/>
    <property type="project" value="TreeGrafter"/>
</dbReference>
<dbReference type="Gene3D" id="2.130.10.10">
    <property type="entry name" value="YVTN repeat-like/Quinoprotein amine dehydrogenase"/>
    <property type="match status" value="2"/>
</dbReference>
<dbReference type="InterPro" id="IPR036322">
    <property type="entry name" value="WD40_repeat_dom_sf"/>
</dbReference>
<dbReference type="GO" id="GO:0005730">
    <property type="term" value="C:nucleolus"/>
    <property type="evidence" value="ECO:0007669"/>
    <property type="project" value="InterPro"/>
</dbReference>
<dbReference type="SUPFAM" id="SSF50978">
    <property type="entry name" value="WD40 repeat-like"/>
    <property type="match status" value="1"/>
</dbReference>
<gene>
    <name evidence="1" type="ORF">PYX00_006528</name>
</gene>
<dbReference type="EMBL" id="JARGDH010000003">
    <property type="protein sequence ID" value="KAL0273980.1"/>
    <property type="molecule type" value="Genomic_DNA"/>
</dbReference>
<dbReference type="PANTHER" id="PTHR16038">
    <property type="entry name" value="NOP SEVEN ASSOCIATED PROTEIN 1"/>
    <property type="match status" value="1"/>
</dbReference>
<reference evidence="1" key="1">
    <citation type="journal article" date="2024" name="Gigascience">
        <title>Chromosome-level genome of the poultry shaft louse Menopon gallinae provides insight into the host-switching and adaptive evolution of parasitic lice.</title>
        <authorList>
            <person name="Xu Y."/>
            <person name="Ma L."/>
            <person name="Liu S."/>
            <person name="Liang Y."/>
            <person name="Liu Q."/>
            <person name="He Z."/>
            <person name="Tian L."/>
            <person name="Duan Y."/>
            <person name="Cai W."/>
            <person name="Li H."/>
            <person name="Song F."/>
        </authorList>
    </citation>
    <scope>NUCLEOTIDE SEQUENCE</scope>
    <source>
        <strain evidence="1">Cailab_2023a</strain>
    </source>
</reference>
<proteinExistence type="predicted"/>
<accession>A0AAW2HVC5</accession>
<dbReference type="InterPro" id="IPR015943">
    <property type="entry name" value="WD40/YVTN_repeat-like_dom_sf"/>
</dbReference>
<comment type="caution">
    <text evidence="1">The sequence shown here is derived from an EMBL/GenBank/DDBJ whole genome shotgun (WGS) entry which is preliminary data.</text>
</comment>